<accession>A0A4Y2JK40</accession>
<organism evidence="1 2">
    <name type="scientific">Araneus ventricosus</name>
    <name type="common">Orbweaver spider</name>
    <name type="synonym">Epeira ventricosa</name>
    <dbReference type="NCBI Taxonomy" id="182803"/>
    <lineage>
        <taxon>Eukaryota</taxon>
        <taxon>Metazoa</taxon>
        <taxon>Ecdysozoa</taxon>
        <taxon>Arthropoda</taxon>
        <taxon>Chelicerata</taxon>
        <taxon>Arachnida</taxon>
        <taxon>Araneae</taxon>
        <taxon>Araneomorphae</taxon>
        <taxon>Entelegynae</taxon>
        <taxon>Araneoidea</taxon>
        <taxon>Araneidae</taxon>
        <taxon>Araneus</taxon>
    </lineage>
</organism>
<proteinExistence type="predicted"/>
<name>A0A4Y2JK40_ARAVE</name>
<dbReference type="AlphaFoldDB" id="A0A4Y2JK40"/>
<evidence type="ECO:0000313" key="2">
    <source>
        <dbReference type="Proteomes" id="UP000499080"/>
    </source>
</evidence>
<sequence>MHCPLVLEQEITGESFSFWQCYRVREIPRALHIPKELFDSSCNDVATSSTDVEAISFLPLSHFTSNEPDSSNLSIIFFRPNAVIEPEPLLNPLMSGISSMQLPRCHRSCNKASQAEPDPSMIGVMTTFSDAELEELRVPRRFIASIMCGEHVTSFN</sequence>
<protein>
    <submittedName>
        <fullName evidence="1">Uncharacterized protein</fullName>
    </submittedName>
</protein>
<dbReference type="EMBL" id="BGPR01003559">
    <property type="protein sequence ID" value="GBM89652.1"/>
    <property type="molecule type" value="Genomic_DNA"/>
</dbReference>
<comment type="caution">
    <text evidence="1">The sequence shown here is derived from an EMBL/GenBank/DDBJ whole genome shotgun (WGS) entry which is preliminary data.</text>
</comment>
<keyword evidence="2" id="KW-1185">Reference proteome</keyword>
<evidence type="ECO:0000313" key="1">
    <source>
        <dbReference type="EMBL" id="GBM89652.1"/>
    </source>
</evidence>
<reference evidence="1 2" key="1">
    <citation type="journal article" date="2019" name="Sci. Rep.">
        <title>Orb-weaving spider Araneus ventricosus genome elucidates the spidroin gene catalogue.</title>
        <authorList>
            <person name="Kono N."/>
            <person name="Nakamura H."/>
            <person name="Ohtoshi R."/>
            <person name="Moran D.A.P."/>
            <person name="Shinohara A."/>
            <person name="Yoshida Y."/>
            <person name="Fujiwara M."/>
            <person name="Mori M."/>
            <person name="Tomita M."/>
            <person name="Arakawa K."/>
        </authorList>
    </citation>
    <scope>NUCLEOTIDE SEQUENCE [LARGE SCALE GENOMIC DNA]</scope>
</reference>
<gene>
    <name evidence="1" type="ORF">AVEN_22638_1</name>
</gene>
<dbReference type="Proteomes" id="UP000499080">
    <property type="component" value="Unassembled WGS sequence"/>
</dbReference>